<evidence type="ECO:0000256" key="1">
    <source>
        <dbReference type="ARBA" id="ARBA00022723"/>
    </source>
</evidence>
<sequence length="401" mass="47767">KFFNPNICHICKKIFTYSFIMCDHCHMLIYCSQEHKELHQSEHMQICMVVKELLNIDARWDIRRFHKQGWIQSRKELIRLTKEKLSRNLELYEMEMIMFTKSCRICYKQANLEMCVLCFSANYCNDHEEIFRDVHISNCYNQLLRLILKIALINDIPALLKFNIIFDTNEPFKDMNAFVQKHLKTEPYKELSDTVLPYDYLYSQYASGPLTLYHGLRDVISFKTLDVNATTYVIHIIGVSYQPKEYIVAWELFLHLLNHIQHLTIIMTEMNSSTGHFVIDVCTHCRERNRTINIEYYSMSYCSYVQINAYKQPNVIIGFQINFDDRPTWRQSILALRKQKCPLFLTFMAEFEMLQCIDKLRVVFHPLLPVYFGENDFRSLAPCRSFGSDEVLYRNNYLAII</sequence>
<evidence type="ECO:0000313" key="5">
    <source>
        <dbReference type="EMBL" id="EFN83321.1"/>
    </source>
</evidence>
<dbReference type="InterPro" id="IPR002893">
    <property type="entry name" value="Znf_MYND"/>
</dbReference>
<dbReference type="InterPro" id="IPR046824">
    <property type="entry name" value="Mss51-like_C"/>
</dbReference>
<keyword evidence="1" id="KW-0479">Metal-binding</keyword>
<feature type="domain" description="MYND-type" evidence="4">
    <location>
        <begin position="8"/>
        <end position="47"/>
    </location>
</feature>
<dbReference type="SUPFAM" id="SSF144232">
    <property type="entry name" value="HIT/MYND zinc finger-like"/>
    <property type="match status" value="1"/>
</dbReference>
<dbReference type="InParanoid" id="E2BLV5"/>
<dbReference type="PANTHER" id="PTHR28069">
    <property type="entry name" value="GH20023P"/>
    <property type="match status" value="1"/>
</dbReference>
<name>E2BLV5_HARSA</name>
<dbReference type="Pfam" id="PF01753">
    <property type="entry name" value="zf-MYND"/>
    <property type="match status" value="1"/>
</dbReference>
<dbReference type="OrthoDB" id="5282002at2759"/>
<feature type="non-terminal residue" evidence="5">
    <location>
        <position position="401"/>
    </location>
</feature>
<protein>
    <recommendedName>
        <fullName evidence="4">MYND-type domain-containing protein</fullName>
    </recommendedName>
</protein>
<evidence type="ECO:0000256" key="3">
    <source>
        <dbReference type="ARBA" id="ARBA00022833"/>
    </source>
</evidence>
<organism evidence="6">
    <name type="scientific">Harpegnathos saltator</name>
    <name type="common">Jerdon's jumping ant</name>
    <dbReference type="NCBI Taxonomy" id="610380"/>
    <lineage>
        <taxon>Eukaryota</taxon>
        <taxon>Metazoa</taxon>
        <taxon>Ecdysozoa</taxon>
        <taxon>Arthropoda</taxon>
        <taxon>Hexapoda</taxon>
        <taxon>Insecta</taxon>
        <taxon>Pterygota</taxon>
        <taxon>Neoptera</taxon>
        <taxon>Endopterygota</taxon>
        <taxon>Hymenoptera</taxon>
        <taxon>Apocrita</taxon>
        <taxon>Aculeata</taxon>
        <taxon>Formicoidea</taxon>
        <taxon>Formicidae</taxon>
        <taxon>Ponerinae</taxon>
        <taxon>Ponerini</taxon>
        <taxon>Harpegnathos</taxon>
    </lineage>
</organism>
<keyword evidence="2" id="KW-0863">Zinc-finger</keyword>
<gene>
    <name evidence="5" type="ORF">EAI_11990</name>
</gene>
<dbReference type="PROSITE" id="PS01360">
    <property type="entry name" value="ZF_MYND_1"/>
    <property type="match status" value="1"/>
</dbReference>
<dbReference type="EMBL" id="GL449042">
    <property type="protein sequence ID" value="EFN83321.1"/>
    <property type="molecule type" value="Genomic_DNA"/>
</dbReference>
<keyword evidence="3" id="KW-0862">Zinc</keyword>
<evidence type="ECO:0000313" key="6">
    <source>
        <dbReference type="Proteomes" id="UP000008237"/>
    </source>
</evidence>
<dbReference type="Pfam" id="PF20179">
    <property type="entry name" value="MSS51_C"/>
    <property type="match status" value="1"/>
</dbReference>
<feature type="non-terminal residue" evidence="5">
    <location>
        <position position="1"/>
    </location>
</feature>
<dbReference type="Proteomes" id="UP000008237">
    <property type="component" value="Unassembled WGS sequence"/>
</dbReference>
<proteinExistence type="predicted"/>
<dbReference type="PANTHER" id="PTHR28069:SF2">
    <property type="entry name" value="GH20023P"/>
    <property type="match status" value="1"/>
</dbReference>
<evidence type="ECO:0000256" key="2">
    <source>
        <dbReference type="ARBA" id="ARBA00022771"/>
    </source>
</evidence>
<dbReference type="GO" id="GO:0008270">
    <property type="term" value="F:zinc ion binding"/>
    <property type="evidence" value="ECO:0007669"/>
    <property type="project" value="UniProtKB-KW"/>
</dbReference>
<reference evidence="5 6" key="1">
    <citation type="journal article" date="2010" name="Science">
        <title>Genomic comparison of the ants Camponotus floridanus and Harpegnathos saltator.</title>
        <authorList>
            <person name="Bonasio R."/>
            <person name="Zhang G."/>
            <person name="Ye C."/>
            <person name="Mutti N.S."/>
            <person name="Fang X."/>
            <person name="Qin N."/>
            <person name="Donahue G."/>
            <person name="Yang P."/>
            <person name="Li Q."/>
            <person name="Li C."/>
            <person name="Zhang P."/>
            <person name="Huang Z."/>
            <person name="Berger S.L."/>
            <person name="Reinberg D."/>
            <person name="Wang J."/>
            <person name="Liebig J."/>
        </authorList>
    </citation>
    <scope>NUCLEOTIDE SEQUENCE [LARGE SCALE GENOMIC DNA]</scope>
    <source>
        <strain evidence="5 6">R22 G/1</strain>
    </source>
</reference>
<accession>E2BLV5</accession>
<dbReference type="AlphaFoldDB" id="E2BLV5"/>
<keyword evidence="6" id="KW-1185">Reference proteome</keyword>
<evidence type="ECO:0000259" key="4">
    <source>
        <dbReference type="PROSITE" id="PS01360"/>
    </source>
</evidence>